<organism evidence="3 4">
    <name type="scientific">Acidimangrovimonas pyrenivorans</name>
    <dbReference type="NCBI Taxonomy" id="2030798"/>
    <lineage>
        <taxon>Bacteria</taxon>
        <taxon>Pseudomonadati</taxon>
        <taxon>Pseudomonadota</taxon>
        <taxon>Alphaproteobacteria</taxon>
        <taxon>Rhodobacterales</taxon>
        <taxon>Paracoccaceae</taxon>
        <taxon>Acidimangrovimonas</taxon>
    </lineage>
</organism>
<feature type="transmembrane region" description="Helical" evidence="1">
    <location>
        <begin position="269"/>
        <end position="293"/>
    </location>
</feature>
<dbReference type="Pfam" id="PF00535">
    <property type="entry name" value="Glycos_transf_2"/>
    <property type="match status" value="1"/>
</dbReference>
<accession>A0ABV7ABV1</accession>
<dbReference type="InterPro" id="IPR050256">
    <property type="entry name" value="Glycosyltransferase_2"/>
</dbReference>
<dbReference type="PANTHER" id="PTHR48090">
    <property type="entry name" value="UNDECAPRENYL-PHOSPHATE 4-DEOXY-4-FORMAMIDO-L-ARABINOSE TRANSFERASE-RELATED"/>
    <property type="match status" value="1"/>
</dbReference>
<protein>
    <submittedName>
        <fullName evidence="3">Glycosyltransferase family 2 protein</fullName>
    </submittedName>
</protein>
<dbReference type="RefSeq" id="WP_377831419.1">
    <property type="nucleotide sequence ID" value="NZ_JBHRSK010000002.1"/>
</dbReference>
<feature type="domain" description="Glycosyltransferase 2-like" evidence="2">
    <location>
        <begin position="7"/>
        <end position="133"/>
    </location>
</feature>
<gene>
    <name evidence="3" type="ORF">ACFOES_01685</name>
</gene>
<evidence type="ECO:0000256" key="1">
    <source>
        <dbReference type="SAM" id="Phobius"/>
    </source>
</evidence>
<sequence length="317" mass="34348">MKLIIQIPCHNEEAQLPATLADLPRAVEGFDEVEWLIIDDGSTDRTVEVARAAGVDHIVRLGHNQGLATAFMHGLEACLKLGADVIVNTDGDNQYRAADIPALTRPILQEGVKIVVGARPIASIAHFSPLKRMLQKLGSWVVRQASGTDVVDAPSGFRAIHKDAALRLYVFNSHTYTLETIIQAGRQGIPIKSVPIEVNPPTRESRLIRSVAQYVTRSAVTVLRILVLYKPFKSFSLVAFVLALPGMLAVLRFLLYYLAGNGDGKVQSLVLGTGLIAAGVVVFIGGLLADLIASNRILLAEIRARQLRAEIERAGVE</sequence>
<keyword evidence="1" id="KW-0472">Membrane</keyword>
<dbReference type="EMBL" id="JBHRSK010000002">
    <property type="protein sequence ID" value="MFC2966794.1"/>
    <property type="molecule type" value="Genomic_DNA"/>
</dbReference>
<reference evidence="4" key="1">
    <citation type="journal article" date="2019" name="Int. J. Syst. Evol. Microbiol.">
        <title>The Global Catalogue of Microorganisms (GCM) 10K type strain sequencing project: providing services to taxonomists for standard genome sequencing and annotation.</title>
        <authorList>
            <consortium name="The Broad Institute Genomics Platform"/>
            <consortium name="The Broad Institute Genome Sequencing Center for Infectious Disease"/>
            <person name="Wu L."/>
            <person name="Ma J."/>
        </authorList>
    </citation>
    <scope>NUCLEOTIDE SEQUENCE [LARGE SCALE GENOMIC DNA]</scope>
    <source>
        <strain evidence="4">KCTC 62192</strain>
    </source>
</reference>
<dbReference type="InterPro" id="IPR029044">
    <property type="entry name" value="Nucleotide-diphossugar_trans"/>
</dbReference>
<evidence type="ECO:0000259" key="2">
    <source>
        <dbReference type="Pfam" id="PF00535"/>
    </source>
</evidence>
<evidence type="ECO:0000313" key="3">
    <source>
        <dbReference type="EMBL" id="MFC2966794.1"/>
    </source>
</evidence>
<dbReference type="CDD" id="cd04179">
    <property type="entry name" value="DPM_DPG-synthase_like"/>
    <property type="match status" value="1"/>
</dbReference>
<dbReference type="Gene3D" id="3.90.550.10">
    <property type="entry name" value="Spore Coat Polysaccharide Biosynthesis Protein SpsA, Chain A"/>
    <property type="match status" value="1"/>
</dbReference>
<comment type="caution">
    <text evidence="3">The sequence shown here is derived from an EMBL/GenBank/DDBJ whole genome shotgun (WGS) entry which is preliminary data.</text>
</comment>
<proteinExistence type="predicted"/>
<dbReference type="SUPFAM" id="SSF53448">
    <property type="entry name" value="Nucleotide-diphospho-sugar transferases"/>
    <property type="match status" value="1"/>
</dbReference>
<keyword evidence="4" id="KW-1185">Reference proteome</keyword>
<evidence type="ECO:0000313" key="4">
    <source>
        <dbReference type="Proteomes" id="UP001595443"/>
    </source>
</evidence>
<name>A0ABV7ABV1_9RHOB</name>
<keyword evidence="1" id="KW-0812">Transmembrane</keyword>
<dbReference type="PANTHER" id="PTHR48090:SF7">
    <property type="entry name" value="RFBJ PROTEIN"/>
    <property type="match status" value="1"/>
</dbReference>
<dbReference type="Proteomes" id="UP001595443">
    <property type="component" value="Unassembled WGS sequence"/>
</dbReference>
<keyword evidence="1" id="KW-1133">Transmembrane helix</keyword>
<dbReference type="InterPro" id="IPR001173">
    <property type="entry name" value="Glyco_trans_2-like"/>
</dbReference>
<feature type="transmembrane region" description="Helical" evidence="1">
    <location>
        <begin position="234"/>
        <end position="257"/>
    </location>
</feature>